<dbReference type="AlphaFoldDB" id="A0AAD9X0P3"/>
<name>A0AAD9X0P3_9ROSI</name>
<gene>
    <name evidence="1" type="ORF">Ddye_016826</name>
</gene>
<evidence type="ECO:0000313" key="2">
    <source>
        <dbReference type="Proteomes" id="UP001280121"/>
    </source>
</evidence>
<comment type="caution">
    <text evidence="1">The sequence shown here is derived from an EMBL/GenBank/DDBJ whole genome shotgun (WGS) entry which is preliminary data.</text>
</comment>
<protein>
    <submittedName>
        <fullName evidence="1">Uncharacterized protein</fullName>
    </submittedName>
</protein>
<reference evidence="1" key="1">
    <citation type="journal article" date="2023" name="Plant J.">
        <title>Genome sequences and population genomics provide insights into the demographic history, inbreeding, and mutation load of two 'living fossil' tree species of Dipteronia.</title>
        <authorList>
            <person name="Feng Y."/>
            <person name="Comes H.P."/>
            <person name="Chen J."/>
            <person name="Zhu S."/>
            <person name="Lu R."/>
            <person name="Zhang X."/>
            <person name="Li P."/>
            <person name="Qiu J."/>
            <person name="Olsen K.M."/>
            <person name="Qiu Y."/>
        </authorList>
    </citation>
    <scope>NUCLEOTIDE SEQUENCE</scope>
    <source>
        <strain evidence="1">KIB01</strain>
    </source>
</reference>
<evidence type="ECO:0000313" key="1">
    <source>
        <dbReference type="EMBL" id="KAK2649337.1"/>
    </source>
</evidence>
<proteinExistence type="predicted"/>
<sequence>MALKRQRSLPNPYPFWPGRDAASMVSKSDIVSDSSTAHAKLLSSVNDNSRQPPHSQSAELMPILQGLSDRSASSINNGVTVTGWSNFALQGGLDPLQNKIDLHHTQSFPPQSPFGIQMPRLPTQNPPSIIDNPAIVSTSEKVFHTGLSQDPQLLNMYVAAAVSVAGTYSSTRAIIVG</sequence>
<dbReference type="PANTHER" id="PTHR47471:SF1">
    <property type="entry name" value="PROTEIN ESSENTIAL FOR POTEXVIRUS ACCUMULATION 1"/>
    <property type="match status" value="1"/>
</dbReference>
<keyword evidence="2" id="KW-1185">Reference proteome</keyword>
<accession>A0AAD9X0P3</accession>
<dbReference type="EMBL" id="JANJYI010000005">
    <property type="protein sequence ID" value="KAK2649337.1"/>
    <property type="molecule type" value="Genomic_DNA"/>
</dbReference>
<organism evidence="1 2">
    <name type="scientific">Dipteronia dyeriana</name>
    <dbReference type="NCBI Taxonomy" id="168575"/>
    <lineage>
        <taxon>Eukaryota</taxon>
        <taxon>Viridiplantae</taxon>
        <taxon>Streptophyta</taxon>
        <taxon>Embryophyta</taxon>
        <taxon>Tracheophyta</taxon>
        <taxon>Spermatophyta</taxon>
        <taxon>Magnoliopsida</taxon>
        <taxon>eudicotyledons</taxon>
        <taxon>Gunneridae</taxon>
        <taxon>Pentapetalae</taxon>
        <taxon>rosids</taxon>
        <taxon>malvids</taxon>
        <taxon>Sapindales</taxon>
        <taxon>Sapindaceae</taxon>
        <taxon>Hippocastanoideae</taxon>
        <taxon>Acereae</taxon>
        <taxon>Dipteronia</taxon>
    </lineage>
</organism>
<dbReference type="PANTHER" id="PTHR47471">
    <property type="entry name" value="GYF DOMAIN-CONTAINING PROTEIN"/>
    <property type="match status" value="1"/>
</dbReference>
<dbReference type="Proteomes" id="UP001280121">
    <property type="component" value="Unassembled WGS sequence"/>
</dbReference>